<gene>
    <name evidence="2" type="ORF">NQ317_001316</name>
</gene>
<keyword evidence="1" id="KW-0812">Transmembrane</keyword>
<reference evidence="2" key="1">
    <citation type="journal article" date="2023" name="Insect Mol. Biol.">
        <title>Genome sequencing provides insights into the evolution of gene families encoding plant cell wall-degrading enzymes in longhorned beetles.</title>
        <authorList>
            <person name="Shin N.R."/>
            <person name="Okamura Y."/>
            <person name="Kirsch R."/>
            <person name="Pauchet Y."/>
        </authorList>
    </citation>
    <scope>NUCLEOTIDE SEQUENCE</scope>
    <source>
        <strain evidence="2">MMC_N1</strain>
    </source>
</reference>
<evidence type="ECO:0000313" key="3">
    <source>
        <dbReference type="Proteomes" id="UP001162164"/>
    </source>
</evidence>
<comment type="caution">
    <text evidence="2">The sequence shown here is derived from an EMBL/GenBank/DDBJ whole genome shotgun (WGS) entry which is preliminary data.</text>
</comment>
<dbReference type="Proteomes" id="UP001162164">
    <property type="component" value="Unassembled WGS sequence"/>
</dbReference>
<protein>
    <submittedName>
        <fullName evidence="2">Uncharacterized protein</fullName>
    </submittedName>
</protein>
<dbReference type="EMBL" id="JAPWTJ010000926">
    <property type="protein sequence ID" value="KAJ8974818.1"/>
    <property type="molecule type" value="Genomic_DNA"/>
</dbReference>
<name>A0ABQ9JA20_9CUCU</name>
<keyword evidence="3" id="KW-1185">Reference proteome</keyword>
<feature type="transmembrane region" description="Helical" evidence="1">
    <location>
        <begin position="35"/>
        <end position="52"/>
    </location>
</feature>
<proteinExistence type="predicted"/>
<keyword evidence="1" id="KW-1133">Transmembrane helix</keyword>
<sequence>MEYLAIPHYFYTFLESAVPEEASFVIAKKLILERLIYSPVISSVYFICYCGWKVKTTKQPKTVAITLLGSTDKQLEISYCYTTIKSEYGPTYVNLMGFFWTIYIANKRRQLQSKNKTK</sequence>
<evidence type="ECO:0000256" key="1">
    <source>
        <dbReference type="SAM" id="Phobius"/>
    </source>
</evidence>
<keyword evidence="1" id="KW-0472">Membrane</keyword>
<evidence type="ECO:0000313" key="2">
    <source>
        <dbReference type="EMBL" id="KAJ8974818.1"/>
    </source>
</evidence>
<organism evidence="2 3">
    <name type="scientific">Molorchus minor</name>
    <dbReference type="NCBI Taxonomy" id="1323400"/>
    <lineage>
        <taxon>Eukaryota</taxon>
        <taxon>Metazoa</taxon>
        <taxon>Ecdysozoa</taxon>
        <taxon>Arthropoda</taxon>
        <taxon>Hexapoda</taxon>
        <taxon>Insecta</taxon>
        <taxon>Pterygota</taxon>
        <taxon>Neoptera</taxon>
        <taxon>Endopterygota</taxon>
        <taxon>Coleoptera</taxon>
        <taxon>Polyphaga</taxon>
        <taxon>Cucujiformia</taxon>
        <taxon>Chrysomeloidea</taxon>
        <taxon>Cerambycidae</taxon>
        <taxon>Lamiinae</taxon>
        <taxon>Monochamini</taxon>
        <taxon>Molorchus</taxon>
    </lineage>
</organism>
<accession>A0ABQ9JA20</accession>